<organism evidence="4 5">
    <name type="scientific">Solihabitans fulvus</name>
    <dbReference type="NCBI Taxonomy" id="1892852"/>
    <lineage>
        <taxon>Bacteria</taxon>
        <taxon>Bacillati</taxon>
        <taxon>Actinomycetota</taxon>
        <taxon>Actinomycetes</taxon>
        <taxon>Pseudonocardiales</taxon>
        <taxon>Pseudonocardiaceae</taxon>
        <taxon>Solihabitans</taxon>
    </lineage>
</organism>
<gene>
    <name evidence="4" type="ORF">F0L68_18710</name>
</gene>
<dbReference type="EMBL" id="VUOB01000031">
    <property type="protein sequence ID" value="KAA2261093.1"/>
    <property type="molecule type" value="Genomic_DNA"/>
</dbReference>
<proteinExistence type="predicted"/>
<evidence type="ECO:0000256" key="2">
    <source>
        <dbReference type="ARBA" id="ARBA00023315"/>
    </source>
</evidence>
<accession>A0A5B2XCR2</accession>
<sequence>MTPTTQLARMVAFELEFARRQATRVLAVPGGFAVRHADFPVSHNNNRLLVTSAADPAELLDAADSVLSDVPHRMVTVYDDDLGAAFAGAAVAAGYEHIPLVAMAHAGDDPPAPAVPVEALDLATLIPSLRRDWRLALPTVPEDTIDQLARRVAVRLTGADEVRFLGVVGDSGHVLARTDLYLEDGIGQIENVMTSPEHRGQGYGRAVVREALRRARAAGCELIYLVADESDWPAQWYGRLGFSTVGRVHEFIREPAV</sequence>
<dbReference type="Pfam" id="PF00583">
    <property type="entry name" value="Acetyltransf_1"/>
    <property type="match status" value="1"/>
</dbReference>
<evidence type="ECO:0000256" key="1">
    <source>
        <dbReference type="ARBA" id="ARBA00022679"/>
    </source>
</evidence>
<name>A0A5B2XCR2_9PSEU</name>
<dbReference type="RefSeq" id="WP_149850891.1">
    <property type="nucleotide sequence ID" value="NZ_VUOB01000031.1"/>
</dbReference>
<dbReference type="OrthoDB" id="5638018at2"/>
<keyword evidence="2" id="KW-0012">Acyltransferase</keyword>
<dbReference type="SUPFAM" id="SSF55729">
    <property type="entry name" value="Acyl-CoA N-acyltransferases (Nat)"/>
    <property type="match status" value="1"/>
</dbReference>
<evidence type="ECO:0000259" key="3">
    <source>
        <dbReference type="PROSITE" id="PS51186"/>
    </source>
</evidence>
<dbReference type="InterPro" id="IPR016181">
    <property type="entry name" value="Acyl_CoA_acyltransferase"/>
</dbReference>
<dbReference type="Proteomes" id="UP000323454">
    <property type="component" value="Unassembled WGS sequence"/>
</dbReference>
<protein>
    <submittedName>
        <fullName evidence="4">GNAT family N-acetyltransferase</fullName>
    </submittedName>
</protein>
<dbReference type="Gene3D" id="3.40.630.30">
    <property type="match status" value="1"/>
</dbReference>
<reference evidence="4 5" key="1">
    <citation type="submission" date="2019-09" db="EMBL/GenBank/DDBJ databases">
        <title>Goodfellowia gen. nov., a new genus of the Pseudonocardineae related to Actinoalloteichus, containing Goodfellowia coeruleoviolacea gen. nov., comb. nov. gen. nov., comb. nov.</title>
        <authorList>
            <person name="Labeda D."/>
        </authorList>
    </citation>
    <scope>NUCLEOTIDE SEQUENCE [LARGE SCALE GENOMIC DNA]</scope>
    <source>
        <strain evidence="4 5">AN110305</strain>
    </source>
</reference>
<dbReference type="PROSITE" id="PS51186">
    <property type="entry name" value="GNAT"/>
    <property type="match status" value="1"/>
</dbReference>
<dbReference type="CDD" id="cd04301">
    <property type="entry name" value="NAT_SF"/>
    <property type="match status" value="1"/>
</dbReference>
<evidence type="ECO:0000313" key="5">
    <source>
        <dbReference type="Proteomes" id="UP000323454"/>
    </source>
</evidence>
<keyword evidence="1 4" id="KW-0808">Transferase</keyword>
<keyword evidence="5" id="KW-1185">Reference proteome</keyword>
<dbReference type="InterPro" id="IPR000182">
    <property type="entry name" value="GNAT_dom"/>
</dbReference>
<feature type="domain" description="N-acetyltransferase" evidence="3">
    <location>
        <begin position="115"/>
        <end position="257"/>
    </location>
</feature>
<reference evidence="4 5" key="2">
    <citation type="submission" date="2019-09" db="EMBL/GenBank/DDBJ databases">
        <authorList>
            <person name="Jin C."/>
        </authorList>
    </citation>
    <scope>NUCLEOTIDE SEQUENCE [LARGE SCALE GENOMIC DNA]</scope>
    <source>
        <strain evidence="4 5">AN110305</strain>
    </source>
</reference>
<comment type="caution">
    <text evidence="4">The sequence shown here is derived from an EMBL/GenBank/DDBJ whole genome shotgun (WGS) entry which is preliminary data.</text>
</comment>
<evidence type="ECO:0000313" key="4">
    <source>
        <dbReference type="EMBL" id="KAA2261093.1"/>
    </source>
</evidence>
<dbReference type="GO" id="GO:0016747">
    <property type="term" value="F:acyltransferase activity, transferring groups other than amino-acyl groups"/>
    <property type="evidence" value="ECO:0007669"/>
    <property type="project" value="InterPro"/>
</dbReference>
<dbReference type="InterPro" id="IPR050832">
    <property type="entry name" value="Bact_Acetyltransf"/>
</dbReference>
<dbReference type="PANTHER" id="PTHR43877">
    <property type="entry name" value="AMINOALKYLPHOSPHONATE N-ACETYLTRANSFERASE-RELATED-RELATED"/>
    <property type="match status" value="1"/>
</dbReference>
<dbReference type="AlphaFoldDB" id="A0A5B2XCR2"/>